<dbReference type="AlphaFoldDB" id="A0AAD7BI02"/>
<dbReference type="Proteomes" id="UP001221142">
    <property type="component" value="Unassembled WGS sequence"/>
</dbReference>
<feature type="coiled-coil region" evidence="1">
    <location>
        <begin position="10"/>
        <end position="77"/>
    </location>
</feature>
<evidence type="ECO:0000256" key="1">
    <source>
        <dbReference type="SAM" id="Coils"/>
    </source>
</evidence>
<name>A0AAD7BI02_9AGAR</name>
<proteinExistence type="predicted"/>
<comment type="caution">
    <text evidence="2">The sequence shown here is derived from an EMBL/GenBank/DDBJ whole genome shotgun (WGS) entry which is preliminary data.</text>
</comment>
<keyword evidence="1" id="KW-0175">Coiled coil</keyword>
<gene>
    <name evidence="2" type="ORF">FB45DRAFT_139839</name>
</gene>
<protein>
    <submittedName>
        <fullName evidence="2">Uncharacterized protein</fullName>
    </submittedName>
</protein>
<organism evidence="2 3">
    <name type="scientific">Roridomyces roridus</name>
    <dbReference type="NCBI Taxonomy" id="1738132"/>
    <lineage>
        <taxon>Eukaryota</taxon>
        <taxon>Fungi</taxon>
        <taxon>Dikarya</taxon>
        <taxon>Basidiomycota</taxon>
        <taxon>Agaricomycotina</taxon>
        <taxon>Agaricomycetes</taxon>
        <taxon>Agaricomycetidae</taxon>
        <taxon>Agaricales</taxon>
        <taxon>Marasmiineae</taxon>
        <taxon>Mycenaceae</taxon>
        <taxon>Roridomyces</taxon>
    </lineage>
</organism>
<accession>A0AAD7BI02</accession>
<dbReference type="EMBL" id="JARKIF010000016">
    <property type="protein sequence ID" value="KAJ7621357.1"/>
    <property type="molecule type" value="Genomic_DNA"/>
</dbReference>
<keyword evidence="3" id="KW-1185">Reference proteome</keyword>
<evidence type="ECO:0000313" key="3">
    <source>
        <dbReference type="Proteomes" id="UP001221142"/>
    </source>
</evidence>
<reference evidence="2" key="1">
    <citation type="submission" date="2023-03" db="EMBL/GenBank/DDBJ databases">
        <title>Massive genome expansion in bonnet fungi (Mycena s.s.) driven by repeated elements and novel gene families across ecological guilds.</title>
        <authorList>
            <consortium name="Lawrence Berkeley National Laboratory"/>
            <person name="Harder C.B."/>
            <person name="Miyauchi S."/>
            <person name="Viragh M."/>
            <person name="Kuo A."/>
            <person name="Thoen E."/>
            <person name="Andreopoulos B."/>
            <person name="Lu D."/>
            <person name="Skrede I."/>
            <person name="Drula E."/>
            <person name="Henrissat B."/>
            <person name="Morin E."/>
            <person name="Kohler A."/>
            <person name="Barry K."/>
            <person name="LaButti K."/>
            <person name="Morin E."/>
            <person name="Salamov A."/>
            <person name="Lipzen A."/>
            <person name="Mereny Z."/>
            <person name="Hegedus B."/>
            <person name="Baldrian P."/>
            <person name="Stursova M."/>
            <person name="Weitz H."/>
            <person name="Taylor A."/>
            <person name="Grigoriev I.V."/>
            <person name="Nagy L.G."/>
            <person name="Martin F."/>
            <person name="Kauserud H."/>
        </authorList>
    </citation>
    <scope>NUCLEOTIDE SEQUENCE</scope>
    <source>
        <strain evidence="2">9284</strain>
    </source>
</reference>
<sequence length="109" mass="12851">MLRSELAHARRKLNAEIQRERDVVQRLRDLGEGNEIPEGYNDDFVMRARIQQIEEELQAERVRRQELERIVEDIRRECRTPFVVPAILEAFLEISELTNDVLEGIHVDG</sequence>
<evidence type="ECO:0000313" key="2">
    <source>
        <dbReference type="EMBL" id="KAJ7621357.1"/>
    </source>
</evidence>